<gene>
    <name evidence="3" type="ORF">MSAN_02520900</name>
</gene>
<dbReference type="Pfam" id="PF00106">
    <property type="entry name" value="adh_short"/>
    <property type="match status" value="1"/>
</dbReference>
<reference evidence="3" key="1">
    <citation type="submission" date="2020-05" db="EMBL/GenBank/DDBJ databases">
        <title>Mycena genomes resolve the evolution of fungal bioluminescence.</title>
        <authorList>
            <person name="Tsai I.J."/>
        </authorList>
    </citation>
    <scope>NUCLEOTIDE SEQUENCE</scope>
    <source>
        <strain evidence="3">160909Yilan</strain>
    </source>
</reference>
<dbReference type="Pfam" id="PF13561">
    <property type="entry name" value="adh_short_C2"/>
    <property type="match status" value="1"/>
</dbReference>
<dbReference type="EMBL" id="JACAZH010000114">
    <property type="protein sequence ID" value="KAF7324407.1"/>
    <property type="molecule type" value="Genomic_DNA"/>
</dbReference>
<dbReference type="PANTHER" id="PTHR24321">
    <property type="entry name" value="DEHYDROGENASES, SHORT CHAIN"/>
    <property type="match status" value="1"/>
</dbReference>
<dbReference type="Proteomes" id="UP000623467">
    <property type="component" value="Unassembled WGS sequence"/>
</dbReference>
<proteinExistence type="inferred from homology"/>
<organism evidence="3 4">
    <name type="scientific">Mycena sanguinolenta</name>
    <dbReference type="NCBI Taxonomy" id="230812"/>
    <lineage>
        <taxon>Eukaryota</taxon>
        <taxon>Fungi</taxon>
        <taxon>Dikarya</taxon>
        <taxon>Basidiomycota</taxon>
        <taxon>Agaricomycotina</taxon>
        <taxon>Agaricomycetes</taxon>
        <taxon>Agaricomycetidae</taxon>
        <taxon>Agaricales</taxon>
        <taxon>Marasmiineae</taxon>
        <taxon>Mycenaceae</taxon>
        <taxon>Mycena</taxon>
    </lineage>
</organism>
<accession>A0A8H6WP16</accession>
<keyword evidence="2" id="KW-0560">Oxidoreductase</keyword>
<dbReference type="GO" id="GO:0016491">
    <property type="term" value="F:oxidoreductase activity"/>
    <property type="evidence" value="ECO:0007669"/>
    <property type="project" value="UniProtKB-KW"/>
</dbReference>
<sequence>MDLELKNVHVLVTGASGGIGLETTRLFLEQGAKVTAHYNTIASTLDPLIAEFGSKQIVAAQANLTAEHDVARLFAESTAALGPVQVVIINHGIWPTEDVPVAQMTLTRWKTTLDTNLTGAFLVAREYLRQLETAPAVLKEKASICFVGSTSGKYGEAGHADYAASKSALAYGFTLSLKNEIVKIAPKGRVNCVSPGWVRTAMAEEALKDPLIVYRALATTPLKKVAIPSDVATQIVVLSSTKLSGHVPVEELASKRPACFSNRAQKVTAHYNSNAASLNALIAEFGSDKILAAQANLSAEDDVMRMFSEASNSALGIVQILVINHAISPPEDDSVLNMTLERWRNTIDTNLTASFLVSREYLRRLESASDELKAKAAIVFVGSTAGKYGEAGHADYAASKSALMYGFMLSLKNEIVKIAPKGRVNCVAPGWVRTPKKEEKLKDPIFVHRALATVPLKKPAEPWDIATQIICLSSAKISGHVSGHVVMVDGGMEGY</sequence>
<dbReference type="FunFam" id="3.40.50.720:FF:000084">
    <property type="entry name" value="Short-chain dehydrogenase reductase"/>
    <property type="match status" value="1"/>
</dbReference>
<name>A0A8H6WP16_9AGAR</name>
<evidence type="ECO:0000256" key="2">
    <source>
        <dbReference type="ARBA" id="ARBA00023002"/>
    </source>
</evidence>
<dbReference type="InterPro" id="IPR002347">
    <property type="entry name" value="SDR_fam"/>
</dbReference>
<dbReference type="PRINTS" id="PR00081">
    <property type="entry name" value="GDHRDH"/>
</dbReference>
<dbReference type="PANTHER" id="PTHR24321:SF8">
    <property type="entry name" value="ESTRADIOL 17-BETA-DEHYDROGENASE 8-RELATED"/>
    <property type="match status" value="1"/>
</dbReference>
<comment type="caution">
    <text evidence="3">The sequence shown here is derived from an EMBL/GenBank/DDBJ whole genome shotgun (WGS) entry which is preliminary data.</text>
</comment>
<evidence type="ECO:0000313" key="3">
    <source>
        <dbReference type="EMBL" id="KAF7324407.1"/>
    </source>
</evidence>
<dbReference type="AlphaFoldDB" id="A0A8H6WP16"/>
<evidence type="ECO:0000313" key="4">
    <source>
        <dbReference type="Proteomes" id="UP000623467"/>
    </source>
</evidence>
<protein>
    <submittedName>
        <fullName evidence="3">Nodulation protein G</fullName>
    </submittedName>
</protein>
<dbReference type="CDD" id="cd05233">
    <property type="entry name" value="SDR_c"/>
    <property type="match status" value="1"/>
</dbReference>
<dbReference type="OrthoDB" id="10253736at2759"/>
<comment type="similarity">
    <text evidence="1">Belongs to the short-chain dehydrogenases/reductases (SDR) family.</text>
</comment>
<dbReference type="Gene3D" id="3.40.50.720">
    <property type="entry name" value="NAD(P)-binding Rossmann-like Domain"/>
    <property type="match status" value="2"/>
</dbReference>
<evidence type="ECO:0000256" key="1">
    <source>
        <dbReference type="ARBA" id="ARBA00006484"/>
    </source>
</evidence>
<dbReference type="SUPFAM" id="SSF51735">
    <property type="entry name" value="NAD(P)-binding Rossmann-fold domains"/>
    <property type="match status" value="2"/>
</dbReference>
<keyword evidence="4" id="KW-1185">Reference proteome</keyword>
<dbReference type="InterPro" id="IPR036291">
    <property type="entry name" value="NAD(P)-bd_dom_sf"/>
</dbReference>